<dbReference type="HOGENOM" id="CLU_109005_0_0_1"/>
<organism evidence="6 7">
    <name type="scientific">Moniliophthora roreri (strain MCA 2997)</name>
    <name type="common">Cocoa frosty pod rot fungus</name>
    <name type="synonym">Crinipellis roreri</name>
    <dbReference type="NCBI Taxonomy" id="1381753"/>
    <lineage>
        <taxon>Eukaryota</taxon>
        <taxon>Fungi</taxon>
        <taxon>Dikarya</taxon>
        <taxon>Basidiomycota</taxon>
        <taxon>Agaricomycotina</taxon>
        <taxon>Agaricomycetes</taxon>
        <taxon>Agaricomycetidae</taxon>
        <taxon>Agaricales</taxon>
        <taxon>Marasmiineae</taxon>
        <taxon>Marasmiaceae</taxon>
        <taxon>Moniliophthora</taxon>
    </lineage>
</organism>
<feature type="compositionally biased region" description="Basic and acidic residues" evidence="3">
    <location>
        <begin position="68"/>
        <end position="78"/>
    </location>
</feature>
<dbReference type="OrthoDB" id="5373615at2759"/>
<dbReference type="KEGG" id="mrr:Moror_3768"/>
<dbReference type="PANTHER" id="PTHR31796:SF2">
    <property type="entry name" value="SUZ DOMAIN-CONTAINING PROTEIN 1"/>
    <property type="match status" value="1"/>
</dbReference>
<name>V2XXY5_MONRO</name>
<dbReference type="Proteomes" id="UP000017559">
    <property type="component" value="Unassembled WGS sequence"/>
</dbReference>
<protein>
    <recommendedName>
        <fullName evidence="2">SUZ RNA-binding domain-containing</fullName>
    </recommendedName>
</protein>
<dbReference type="InterPro" id="IPR024642">
    <property type="entry name" value="SUZ-C"/>
</dbReference>
<feature type="compositionally biased region" description="Polar residues" evidence="3">
    <location>
        <begin position="115"/>
        <end position="131"/>
    </location>
</feature>
<comment type="similarity">
    <text evidence="1">Belongs to the SZRD1 family.</text>
</comment>
<reference evidence="6 7" key="1">
    <citation type="journal article" date="2014" name="BMC Genomics">
        <title>Genome and secretome analysis of the hemibiotrophic fungal pathogen, Moniliophthora roreri, which causes frosty pod rot disease of cacao: mechanisms of the biotrophic and necrotrophic phases.</title>
        <authorList>
            <person name="Meinhardt L.W."/>
            <person name="Costa G.G.L."/>
            <person name="Thomazella D.P.T."/>
            <person name="Teixeira P.J.P.L."/>
            <person name="Carazzolle M.F."/>
            <person name="Schuster S.C."/>
            <person name="Carlson J.E."/>
            <person name="Guiltinan M.J."/>
            <person name="Mieczkowski P."/>
            <person name="Farmer A."/>
            <person name="Ramaraj T."/>
            <person name="Crozier J."/>
            <person name="Davis R.E."/>
            <person name="Shao J."/>
            <person name="Melnick R.L."/>
            <person name="Pereira G.A.G."/>
            <person name="Bailey B.A."/>
        </authorList>
    </citation>
    <scope>NUCLEOTIDE SEQUENCE [LARGE SCALE GENOMIC DNA]</scope>
    <source>
        <strain evidence="6 7">MCA 2997</strain>
    </source>
</reference>
<sequence length="202" mass="22209">MNDFTRCWTFWTMANAAVTKSSSDSASTWDQPETLTVRRVAKPKAVVPDDWEDDDDEEEEEEEPPSEETNKKIWEDANSKVPAPMPVLNISSSSSVTSAPPPAVFQPMLKILKRPTSNQTNIDSRTPSPASAESLRDREARYQAARNRIFGNESASSSTETATTTPRILRDPYGPDATDTNDATGFAKRRAKPPSNTSSGGR</sequence>
<evidence type="ECO:0000259" key="5">
    <source>
        <dbReference type="PROSITE" id="PS51938"/>
    </source>
</evidence>
<dbReference type="PROSITE" id="PS51938">
    <property type="entry name" value="SUZ_C"/>
    <property type="match status" value="1"/>
</dbReference>
<accession>V2XXY5</accession>
<dbReference type="AlphaFoldDB" id="V2XXY5"/>
<comment type="caution">
    <text evidence="6">The sequence shown here is derived from an EMBL/GenBank/DDBJ whole genome shotgun (WGS) entry which is preliminary data.</text>
</comment>
<feature type="compositionally biased region" description="Acidic residues" evidence="3">
    <location>
        <begin position="49"/>
        <end position="66"/>
    </location>
</feature>
<evidence type="ECO:0000313" key="6">
    <source>
        <dbReference type="EMBL" id="ESK84269.1"/>
    </source>
</evidence>
<dbReference type="InterPro" id="IPR024771">
    <property type="entry name" value="SUZ"/>
</dbReference>
<evidence type="ECO:0000256" key="1">
    <source>
        <dbReference type="ARBA" id="ARBA00007124"/>
    </source>
</evidence>
<feature type="region of interest" description="Disordered" evidence="3">
    <location>
        <begin position="40"/>
        <end position="202"/>
    </location>
</feature>
<dbReference type="PANTHER" id="PTHR31796">
    <property type="entry name" value="SUZ DOMAIN-CONTAINING PROTEIN 1"/>
    <property type="match status" value="1"/>
</dbReference>
<proteinExistence type="inferred from homology"/>
<feature type="compositionally biased region" description="Low complexity" evidence="3">
    <location>
        <begin position="153"/>
        <end position="165"/>
    </location>
</feature>
<dbReference type="STRING" id="1381753.V2XXY5"/>
<evidence type="ECO:0000313" key="7">
    <source>
        <dbReference type="Proteomes" id="UP000017559"/>
    </source>
</evidence>
<dbReference type="EMBL" id="AWSO01001336">
    <property type="protein sequence ID" value="ESK84269.1"/>
    <property type="molecule type" value="Genomic_DNA"/>
</dbReference>
<feature type="domain" description="SUZ-C" evidence="5">
    <location>
        <begin position="138"/>
        <end position="190"/>
    </location>
</feature>
<dbReference type="Pfam" id="PF12752">
    <property type="entry name" value="SUZ"/>
    <property type="match status" value="1"/>
</dbReference>
<evidence type="ECO:0000256" key="2">
    <source>
        <dbReference type="ARBA" id="ARBA00044802"/>
    </source>
</evidence>
<keyword evidence="7" id="KW-1185">Reference proteome</keyword>
<gene>
    <name evidence="6" type="ORF">Moror_3768</name>
</gene>
<dbReference type="PROSITE" id="PS51673">
    <property type="entry name" value="SUZ"/>
    <property type="match status" value="1"/>
</dbReference>
<evidence type="ECO:0000259" key="4">
    <source>
        <dbReference type="PROSITE" id="PS51673"/>
    </source>
</evidence>
<evidence type="ECO:0000256" key="3">
    <source>
        <dbReference type="SAM" id="MobiDB-lite"/>
    </source>
</evidence>
<dbReference type="InterPro" id="IPR039228">
    <property type="entry name" value="SZRD1"/>
</dbReference>
<feature type="domain" description="SUZ" evidence="4">
    <location>
        <begin position="84"/>
        <end position="154"/>
    </location>
</feature>